<protein>
    <recommendedName>
        <fullName evidence="2">RING-type E3 ubiquitin transferase</fullName>
        <ecNumber evidence="2">2.3.2.27</ecNumber>
    </recommendedName>
</protein>
<comment type="catalytic activity">
    <reaction evidence="1">
        <text>S-ubiquitinyl-[E2 ubiquitin-conjugating enzyme]-L-cysteine + [acceptor protein]-L-lysine = [E2 ubiquitin-conjugating enzyme]-L-cysteine + N(6)-ubiquitinyl-[acceptor protein]-L-lysine.</text>
        <dbReference type="EC" id="2.3.2.27"/>
    </reaction>
</comment>
<name>A0A8S1XWW8_PAROT</name>
<sequence length="360" mass="42636">MNDERIRICEFNDKCQIQNCKNLHSFDQGFFYKVQLEKAKHQIKCNKNCENFNTCLDVHKNERLIIQCQKNCDDSDCIFTHETNIHQNEESLQNANRYKEQGNELYKKGEYENAISAFDQAIKHNNQMSVLFSNKALCYKKLQIWKYVKDLSIYALKLDENNYRAKYLEAISTVELIKQKPTSSILDVLRNQLQTLQFIEIQALSRQVYSLMNLSNEKNKIEFLIEQMKKSEADLKLLKYVENSELPYEQKENLVQFLWSKILQEQTILQTLGHEDDMPQYLTCPITFEGFSDPVLTDSGQTYERLVLENHTKKNGYFDPCTRKPLKHYYISNLQILWAIQTFQKKKQLHLQTIEAISFE</sequence>
<organism evidence="8 9">
    <name type="scientific">Paramecium octaurelia</name>
    <dbReference type="NCBI Taxonomy" id="43137"/>
    <lineage>
        <taxon>Eukaryota</taxon>
        <taxon>Sar</taxon>
        <taxon>Alveolata</taxon>
        <taxon>Ciliophora</taxon>
        <taxon>Intramacronucleata</taxon>
        <taxon>Oligohymenophorea</taxon>
        <taxon>Peniculida</taxon>
        <taxon>Parameciidae</taxon>
        <taxon>Paramecium</taxon>
    </lineage>
</organism>
<dbReference type="InterPro" id="IPR003613">
    <property type="entry name" value="Ubox_domain"/>
</dbReference>
<keyword evidence="9" id="KW-1185">Reference proteome</keyword>
<dbReference type="GO" id="GO:0005737">
    <property type="term" value="C:cytoplasm"/>
    <property type="evidence" value="ECO:0007669"/>
    <property type="project" value="TreeGrafter"/>
</dbReference>
<dbReference type="SMART" id="SM00028">
    <property type="entry name" value="TPR"/>
    <property type="match status" value="2"/>
</dbReference>
<keyword evidence="6" id="KW-0802">TPR repeat</keyword>
<proteinExistence type="predicted"/>
<dbReference type="Pfam" id="PF04564">
    <property type="entry name" value="U-box"/>
    <property type="match status" value="1"/>
</dbReference>
<feature type="repeat" description="TPR" evidence="6">
    <location>
        <begin position="95"/>
        <end position="128"/>
    </location>
</feature>
<dbReference type="PANTHER" id="PTHR46803">
    <property type="entry name" value="E3 UBIQUITIN-PROTEIN LIGASE CHIP"/>
    <property type="match status" value="1"/>
</dbReference>
<evidence type="ECO:0000256" key="6">
    <source>
        <dbReference type="PROSITE-ProRule" id="PRU00339"/>
    </source>
</evidence>
<evidence type="ECO:0000313" key="8">
    <source>
        <dbReference type="EMBL" id="CAD8205730.1"/>
    </source>
</evidence>
<evidence type="ECO:0000313" key="9">
    <source>
        <dbReference type="Proteomes" id="UP000683925"/>
    </source>
</evidence>
<keyword evidence="5" id="KW-0833">Ubl conjugation pathway</keyword>
<dbReference type="Proteomes" id="UP000683925">
    <property type="component" value="Unassembled WGS sequence"/>
</dbReference>
<dbReference type="GO" id="GO:0051087">
    <property type="term" value="F:protein-folding chaperone binding"/>
    <property type="evidence" value="ECO:0007669"/>
    <property type="project" value="TreeGrafter"/>
</dbReference>
<gene>
    <name evidence="8" type="ORF">POCTA_138.1.T1360072</name>
</gene>
<evidence type="ECO:0000256" key="4">
    <source>
        <dbReference type="ARBA" id="ARBA00022737"/>
    </source>
</evidence>
<dbReference type="SMART" id="SM00504">
    <property type="entry name" value="Ubox"/>
    <property type="match status" value="1"/>
</dbReference>
<comment type="caution">
    <text evidence="8">The sequence shown here is derived from an EMBL/GenBank/DDBJ whole genome shotgun (WGS) entry which is preliminary data.</text>
</comment>
<dbReference type="PROSITE" id="PS50005">
    <property type="entry name" value="TPR"/>
    <property type="match status" value="1"/>
</dbReference>
<dbReference type="AlphaFoldDB" id="A0A8S1XWW8"/>
<dbReference type="InterPro" id="IPR019734">
    <property type="entry name" value="TPR_rpt"/>
</dbReference>
<evidence type="ECO:0000256" key="1">
    <source>
        <dbReference type="ARBA" id="ARBA00000900"/>
    </source>
</evidence>
<reference evidence="8" key="1">
    <citation type="submission" date="2021-01" db="EMBL/GenBank/DDBJ databases">
        <authorList>
            <consortium name="Genoscope - CEA"/>
            <person name="William W."/>
        </authorList>
    </citation>
    <scope>NUCLEOTIDE SEQUENCE</scope>
</reference>
<dbReference type="GO" id="GO:0000209">
    <property type="term" value="P:protein polyubiquitination"/>
    <property type="evidence" value="ECO:0007669"/>
    <property type="project" value="TreeGrafter"/>
</dbReference>
<dbReference type="GO" id="GO:0061630">
    <property type="term" value="F:ubiquitin protein ligase activity"/>
    <property type="evidence" value="ECO:0007669"/>
    <property type="project" value="UniProtKB-EC"/>
</dbReference>
<dbReference type="EMBL" id="CAJJDP010000137">
    <property type="protein sequence ID" value="CAD8205730.1"/>
    <property type="molecule type" value="Genomic_DNA"/>
</dbReference>
<dbReference type="GO" id="GO:0043161">
    <property type="term" value="P:proteasome-mediated ubiquitin-dependent protein catabolic process"/>
    <property type="evidence" value="ECO:0007669"/>
    <property type="project" value="TreeGrafter"/>
</dbReference>
<keyword evidence="3" id="KW-0808">Transferase</keyword>
<dbReference type="OrthoDB" id="273087at2759"/>
<feature type="domain" description="U-box" evidence="7">
    <location>
        <begin position="281"/>
        <end position="343"/>
    </location>
</feature>
<keyword evidence="4" id="KW-0677">Repeat</keyword>
<dbReference type="GO" id="GO:0045862">
    <property type="term" value="P:positive regulation of proteolysis"/>
    <property type="evidence" value="ECO:0007669"/>
    <property type="project" value="TreeGrafter"/>
</dbReference>
<dbReference type="GO" id="GO:0071218">
    <property type="term" value="P:cellular response to misfolded protein"/>
    <property type="evidence" value="ECO:0007669"/>
    <property type="project" value="TreeGrafter"/>
</dbReference>
<dbReference type="OMA" id="YFDPCTR"/>
<evidence type="ECO:0000256" key="3">
    <source>
        <dbReference type="ARBA" id="ARBA00022679"/>
    </source>
</evidence>
<dbReference type="PANTHER" id="PTHR46803:SF2">
    <property type="entry name" value="E3 UBIQUITIN-PROTEIN LIGASE CHIP"/>
    <property type="match status" value="1"/>
</dbReference>
<dbReference type="EC" id="2.3.2.27" evidence="2"/>
<evidence type="ECO:0000259" key="7">
    <source>
        <dbReference type="SMART" id="SM00504"/>
    </source>
</evidence>
<accession>A0A8S1XWW8</accession>
<evidence type="ECO:0000256" key="2">
    <source>
        <dbReference type="ARBA" id="ARBA00012483"/>
    </source>
</evidence>
<dbReference type="GO" id="GO:0006515">
    <property type="term" value="P:protein quality control for misfolded or incompletely synthesized proteins"/>
    <property type="evidence" value="ECO:0007669"/>
    <property type="project" value="TreeGrafter"/>
</dbReference>
<evidence type="ECO:0000256" key="5">
    <source>
        <dbReference type="ARBA" id="ARBA00022786"/>
    </source>
</evidence>